<evidence type="ECO:0000256" key="2">
    <source>
        <dbReference type="ARBA" id="ARBA00023125"/>
    </source>
</evidence>
<dbReference type="OrthoDB" id="9796655at2"/>
<keyword evidence="1" id="KW-0805">Transcription regulation</keyword>
<protein>
    <recommendedName>
        <fullName evidence="4">HTH luxR-type domain-containing protein</fullName>
    </recommendedName>
</protein>
<organism evidence="5 6">
    <name type="scientific">Herpetosiphon geysericola</name>
    <dbReference type="NCBI Taxonomy" id="70996"/>
    <lineage>
        <taxon>Bacteria</taxon>
        <taxon>Bacillati</taxon>
        <taxon>Chloroflexota</taxon>
        <taxon>Chloroflexia</taxon>
        <taxon>Herpetosiphonales</taxon>
        <taxon>Herpetosiphonaceae</taxon>
        <taxon>Herpetosiphon</taxon>
    </lineage>
</organism>
<keyword evidence="6" id="KW-1185">Reference proteome</keyword>
<dbReference type="PANTHER" id="PTHR44688:SF16">
    <property type="entry name" value="DNA-BINDING TRANSCRIPTIONAL ACTIVATOR DEVR_DOSR"/>
    <property type="match status" value="1"/>
</dbReference>
<comment type="caution">
    <text evidence="5">The sequence shown here is derived from an EMBL/GenBank/DDBJ whole genome shotgun (WGS) entry which is preliminary data.</text>
</comment>
<dbReference type="SMART" id="SM00421">
    <property type="entry name" value="HTH_LUXR"/>
    <property type="match status" value="1"/>
</dbReference>
<dbReference type="AlphaFoldDB" id="A0A0P6YDS6"/>
<sequence>MPPWIDQPTPRELEIAEMSIIGYSCEEIAGHLSISITTVRTHLRNIYAKMQVSNIRALTICLYKLERRSGFDWKAQPRQ</sequence>
<evidence type="ECO:0000313" key="5">
    <source>
        <dbReference type="EMBL" id="KPL90247.1"/>
    </source>
</evidence>
<dbReference type="InterPro" id="IPR016032">
    <property type="entry name" value="Sig_transdc_resp-reg_C-effctor"/>
</dbReference>
<dbReference type="RefSeq" id="WP_054533589.1">
    <property type="nucleotide sequence ID" value="NZ_LGKP01000012.1"/>
</dbReference>
<dbReference type="GO" id="GO:0006355">
    <property type="term" value="P:regulation of DNA-templated transcription"/>
    <property type="evidence" value="ECO:0007669"/>
    <property type="project" value="InterPro"/>
</dbReference>
<dbReference type="PROSITE" id="PS50043">
    <property type="entry name" value="HTH_LUXR_2"/>
    <property type="match status" value="1"/>
</dbReference>
<dbReference type="PANTHER" id="PTHR44688">
    <property type="entry name" value="DNA-BINDING TRANSCRIPTIONAL ACTIVATOR DEVR_DOSR"/>
    <property type="match status" value="1"/>
</dbReference>
<reference evidence="5 6" key="1">
    <citation type="submission" date="2015-07" db="EMBL/GenBank/DDBJ databases">
        <title>Whole genome sequence of Herpetosiphon geysericola DSM 7119.</title>
        <authorList>
            <person name="Hemp J."/>
            <person name="Ward L.M."/>
            <person name="Pace L.A."/>
            <person name="Fischer W.W."/>
        </authorList>
    </citation>
    <scope>NUCLEOTIDE SEQUENCE [LARGE SCALE GENOMIC DNA]</scope>
    <source>
        <strain evidence="5 6">DSM 7119</strain>
    </source>
</reference>
<dbReference type="Proteomes" id="UP000050277">
    <property type="component" value="Unassembled WGS sequence"/>
</dbReference>
<dbReference type="PRINTS" id="PR00038">
    <property type="entry name" value="HTHLUXR"/>
</dbReference>
<evidence type="ECO:0000313" key="6">
    <source>
        <dbReference type="Proteomes" id="UP000050277"/>
    </source>
</evidence>
<evidence type="ECO:0000256" key="3">
    <source>
        <dbReference type="ARBA" id="ARBA00023163"/>
    </source>
</evidence>
<dbReference type="EMBL" id="LGKP01000012">
    <property type="protein sequence ID" value="KPL90247.1"/>
    <property type="molecule type" value="Genomic_DNA"/>
</dbReference>
<dbReference type="STRING" id="70996.SE18_06330"/>
<dbReference type="InterPro" id="IPR000792">
    <property type="entry name" value="Tscrpt_reg_LuxR_C"/>
</dbReference>
<evidence type="ECO:0000256" key="1">
    <source>
        <dbReference type="ARBA" id="ARBA00023015"/>
    </source>
</evidence>
<dbReference type="SUPFAM" id="SSF46894">
    <property type="entry name" value="C-terminal effector domain of the bipartite response regulators"/>
    <property type="match status" value="1"/>
</dbReference>
<keyword evidence="3" id="KW-0804">Transcription</keyword>
<keyword evidence="2" id="KW-0238">DNA-binding</keyword>
<dbReference type="Pfam" id="PF00196">
    <property type="entry name" value="GerE"/>
    <property type="match status" value="1"/>
</dbReference>
<dbReference type="CDD" id="cd06170">
    <property type="entry name" value="LuxR_C_like"/>
    <property type="match status" value="1"/>
</dbReference>
<accession>A0A0P6YDS6</accession>
<name>A0A0P6YDS6_9CHLR</name>
<proteinExistence type="predicted"/>
<dbReference type="InterPro" id="IPR036388">
    <property type="entry name" value="WH-like_DNA-bd_sf"/>
</dbReference>
<gene>
    <name evidence="5" type="ORF">SE18_06330</name>
</gene>
<feature type="domain" description="HTH luxR-type" evidence="4">
    <location>
        <begin position="1"/>
        <end position="66"/>
    </location>
</feature>
<dbReference type="Gene3D" id="1.10.10.10">
    <property type="entry name" value="Winged helix-like DNA-binding domain superfamily/Winged helix DNA-binding domain"/>
    <property type="match status" value="1"/>
</dbReference>
<evidence type="ECO:0000259" key="4">
    <source>
        <dbReference type="PROSITE" id="PS50043"/>
    </source>
</evidence>
<dbReference type="GO" id="GO:0003677">
    <property type="term" value="F:DNA binding"/>
    <property type="evidence" value="ECO:0007669"/>
    <property type="project" value="UniProtKB-KW"/>
</dbReference>